<dbReference type="AlphaFoldDB" id="A0AAE1PDF5"/>
<accession>A0AAE1PDF5</accession>
<gene>
    <name evidence="2" type="ORF">Pmani_022704</name>
</gene>
<reference evidence="2" key="1">
    <citation type="submission" date="2023-11" db="EMBL/GenBank/DDBJ databases">
        <title>Genome assemblies of two species of porcelain crab, Petrolisthes cinctipes and Petrolisthes manimaculis (Anomura: Porcellanidae).</title>
        <authorList>
            <person name="Angst P."/>
        </authorList>
    </citation>
    <scope>NUCLEOTIDE SEQUENCE</scope>
    <source>
        <strain evidence="2">PB745_02</strain>
        <tissue evidence="2">Gill</tissue>
    </source>
</reference>
<evidence type="ECO:0000313" key="2">
    <source>
        <dbReference type="EMBL" id="KAK4305414.1"/>
    </source>
</evidence>
<keyword evidence="3" id="KW-1185">Reference proteome</keyword>
<dbReference type="EMBL" id="JAWZYT010002277">
    <property type="protein sequence ID" value="KAK4305414.1"/>
    <property type="molecule type" value="Genomic_DNA"/>
</dbReference>
<sequence>MYSPGGAAPTQLYPTQESLVFTVPPPPAATPTTAHDTCGCGTCCRGVPHQPRHQPSSSVTCQSEEDRTLALQLRAAAIFNKTDVTIPPHAFTLPPPPATFPYPPPSHLASLALPAQTHYCTCSSSPASNCSNSSSPIPSCPYHSPLSAASTTSSTSSPFLPSYASSTSISASTITNTTAYPDAPSPSGQLSRTITVPPTSLHHPTPHPCCY</sequence>
<dbReference type="Proteomes" id="UP001292094">
    <property type="component" value="Unassembled WGS sequence"/>
</dbReference>
<evidence type="ECO:0000313" key="3">
    <source>
        <dbReference type="Proteomes" id="UP001292094"/>
    </source>
</evidence>
<name>A0AAE1PDF5_9EUCA</name>
<comment type="caution">
    <text evidence="2">The sequence shown here is derived from an EMBL/GenBank/DDBJ whole genome shotgun (WGS) entry which is preliminary data.</text>
</comment>
<feature type="region of interest" description="Disordered" evidence="1">
    <location>
        <begin position="177"/>
        <end position="211"/>
    </location>
</feature>
<protein>
    <submittedName>
        <fullName evidence="2">Uncharacterized protein</fullName>
    </submittedName>
</protein>
<organism evidence="2 3">
    <name type="scientific">Petrolisthes manimaculis</name>
    <dbReference type="NCBI Taxonomy" id="1843537"/>
    <lineage>
        <taxon>Eukaryota</taxon>
        <taxon>Metazoa</taxon>
        <taxon>Ecdysozoa</taxon>
        <taxon>Arthropoda</taxon>
        <taxon>Crustacea</taxon>
        <taxon>Multicrustacea</taxon>
        <taxon>Malacostraca</taxon>
        <taxon>Eumalacostraca</taxon>
        <taxon>Eucarida</taxon>
        <taxon>Decapoda</taxon>
        <taxon>Pleocyemata</taxon>
        <taxon>Anomura</taxon>
        <taxon>Galatheoidea</taxon>
        <taxon>Porcellanidae</taxon>
        <taxon>Petrolisthes</taxon>
    </lineage>
</organism>
<proteinExistence type="predicted"/>
<evidence type="ECO:0000256" key="1">
    <source>
        <dbReference type="SAM" id="MobiDB-lite"/>
    </source>
</evidence>